<dbReference type="InterPro" id="IPR054722">
    <property type="entry name" value="PolX-like_BBD"/>
</dbReference>
<feature type="region of interest" description="Disordered" evidence="1">
    <location>
        <begin position="24"/>
        <end position="54"/>
    </location>
</feature>
<proteinExistence type="predicted"/>
<evidence type="ECO:0000313" key="3">
    <source>
        <dbReference type="EMBL" id="MBW0468083.1"/>
    </source>
</evidence>
<dbReference type="Proteomes" id="UP000765509">
    <property type="component" value="Unassembled WGS sequence"/>
</dbReference>
<evidence type="ECO:0000256" key="1">
    <source>
        <dbReference type="SAM" id="MobiDB-lite"/>
    </source>
</evidence>
<name>A0A9Q3GHY4_9BASI</name>
<sequence length="228" mass="25453">MIRKITTESPRFDHSTKIARINALSPGHRSQNEGQKNLSNSAPNSVANTTKPKKEARTFYPSKPFFYCGELSHWVPTCQIKQKPLKIWAQTTPSNASVAGFDAGPLLESLEALLNSGATHSVVGDISLFTHMTTTNMSLSVSSNQKLPVVGIGQIRLRIGDGFLTINNVLYCKEIPGIILSISQMLGQLIKVFFHNNKFIISQENSSFHSFRRGDRWFLEVKKRVSYN</sequence>
<keyword evidence="4" id="KW-1185">Reference proteome</keyword>
<accession>A0A9Q3GHY4</accession>
<dbReference type="EMBL" id="AVOT02001764">
    <property type="protein sequence ID" value="MBW0468083.1"/>
    <property type="molecule type" value="Genomic_DNA"/>
</dbReference>
<gene>
    <name evidence="3" type="ORF">O181_007798</name>
</gene>
<dbReference type="Pfam" id="PF22936">
    <property type="entry name" value="Pol_BBD"/>
    <property type="match status" value="1"/>
</dbReference>
<dbReference type="AlphaFoldDB" id="A0A9Q3GHY4"/>
<organism evidence="3 4">
    <name type="scientific">Austropuccinia psidii MF-1</name>
    <dbReference type="NCBI Taxonomy" id="1389203"/>
    <lineage>
        <taxon>Eukaryota</taxon>
        <taxon>Fungi</taxon>
        <taxon>Dikarya</taxon>
        <taxon>Basidiomycota</taxon>
        <taxon>Pucciniomycotina</taxon>
        <taxon>Pucciniomycetes</taxon>
        <taxon>Pucciniales</taxon>
        <taxon>Sphaerophragmiaceae</taxon>
        <taxon>Austropuccinia</taxon>
    </lineage>
</organism>
<feature type="compositionally biased region" description="Polar residues" evidence="1">
    <location>
        <begin position="28"/>
        <end position="50"/>
    </location>
</feature>
<dbReference type="OrthoDB" id="2517540at2759"/>
<reference evidence="3" key="1">
    <citation type="submission" date="2021-03" db="EMBL/GenBank/DDBJ databases">
        <title>Draft genome sequence of rust myrtle Austropuccinia psidii MF-1, a brazilian biotype.</title>
        <authorList>
            <person name="Quecine M.C."/>
            <person name="Pachon D.M.R."/>
            <person name="Bonatelli M.L."/>
            <person name="Correr F.H."/>
            <person name="Franceschini L.M."/>
            <person name="Leite T.F."/>
            <person name="Margarido G.R.A."/>
            <person name="Almeida C.A."/>
            <person name="Ferrarezi J.A."/>
            <person name="Labate C.A."/>
        </authorList>
    </citation>
    <scope>NUCLEOTIDE SEQUENCE</scope>
    <source>
        <strain evidence="3">MF-1</strain>
    </source>
</reference>
<protein>
    <recommendedName>
        <fullName evidence="2">Retrovirus-related Pol polyprotein from transposon TNT 1-94-like beta-barrel domain-containing protein</fullName>
    </recommendedName>
</protein>
<evidence type="ECO:0000313" key="4">
    <source>
        <dbReference type="Proteomes" id="UP000765509"/>
    </source>
</evidence>
<evidence type="ECO:0000259" key="2">
    <source>
        <dbReference type="Pfam" id="PF22936"/>
    </source>
</evidence>
<comment type="caution">
    <text evidence="3">The sequence shown here is derived from an EMBL/GenBank/DDBJ whole genome shotgun (WGS) entry which is preliminary data.</text>
</comment>
<feature type="domain" description="Retrovirus-related Pol polyprotein from transposon TNT 1-94-like beta-barrel" evidence="2">
    <location>
        <begin position="113"/>
        <end position="185"/>
    </location>
</feature>